<keyword evidence="4" id="KW-0479">Metal-binding</keyword>
<name>A0ABR1TMY0_9PEZI</name>
<evidence type="ECO:0000256" key="5">
    <source>
        <dbReference type="ARBA" id="ARBA00023004"/>
    </source>
</evidence>
<dbReference type="CDD" id="cd11060">
    <property type="entry name" value="CYP57A1-like"/>
    <property type="match status" value="1"/>
</dbReference>
<dbReference type="PRINTS" id="PR00463">
    <property type="entry name" value="EP450I"/>
</dbReference>
<dbReference type="SUPFAM" id="SSF48264">
    <property type="entry name" value="Cytochrome P450"/>
    <property type="match status" value="1"/>
</dbReference>
<dbReference type="PANTHER" id="PTHR24305">
    <property type="entry name" value="CYTOCHROME P450"/>
    <property type="match status" value="1"/>
</dbReference>
<keyword evidence="3" id="KW-0349">Heme</keyword>
<dbReference type="InterPro" id="IPR001128">
    <property type="entry name" value="Cyt_P450"/>
</dbReference>
<comment type="cofactor">
    <cofactor evidence="1">
        <name>heme</name>
        <dbReference type="ChEBI" id="CHEBI:30413"/>
    </cofactor>
</comment>
<evidence type="ECO:0000313" key="7">
    <source>
        <dbReference type="EMBL" id="KAK8047059.1"/>
    </source>
</evidence>
<dbReference type="PRINTS" id="PR00385">
    <property type="entry name" value="P450"/>
</dbReference>
<keyword evidence="5" id="KW-0408">Iron</keyword>
<dbReference type="InterPro" id="IPR002401">
    <property type="entry name" value="Cyt_P450_E_grp-I"/>
</dbReference>
<protein>
    <recommendedName>
        <fullName evidence="9">Cytochrome P450</fullName>
    </recommendedName>
</protein>
<keyword evidence="6" id="KW-0812">Transmembrane</keyword>
<gene>
    <name evidence="7" type="ORF">PG996_015123</name>
</gene>
<organism evidence="7 8">
    <name type="scientific">Apiospora saccharicola</name>
    <dbReference type="NCBI Taxonomy" id="335842"/>
    <lineage>
        <taxon>Eukaryota</taxon>
        <taxon>Fungi</taxon>
        <taxon>Dikarya</taxon>
        <taxon>Ascomycota</taxon>
        <taxon>Pezizomycotina</taxon>
        <taxon>Sordariomycetes</taxon>
        <taxon>Xylariomycetidae</taxon>
        <taxon>Amphisphaeriales</taxon>
        <taxon>Apiosporaceae</taxon>
        <taxon>Apiospora</taxon>
    </lineage>
</organism>
<evidence type="ECO:0000256" key="2">
    <source>
        <dbReference type="ARBA" id="ARBA00010617"/>
    </source>
</evidence>
<dbReference type="PANTHER" id="PTHR24305:SF232">
    <property type="entry name" value="P450, PUTATIVE (EUROFUNG)-RELATED"/>
    <property type="match status" value="1"/>
</dbReference>
<comment type="similarity">
    <text evidence="2">Belongs to the cytochrome P450 family.</text>
</comment>
<feature type="transmembrane region" description="Helical" evidence="6">
    <location>
        <begin position="12"/>
        <end position="34"/>
    </location>
</feature>
<reference evidence="7 8" key="1">
    <citation type="submission" date="2023-01" db="EMBL/GenBank/DDBJ databases">
        <title>Analysis of 21 Apiospora genomes using comparative genomics revels a genus with tremendous synthesis potential of carbohydrate active enzymes and secondary metabolites.</title>
        <authorList>
            <person name="Sorensen T."/>
        </authorList>
    </citation>
    <scope>NUCLEOTIDE SEQUENCE [LARGE SCALE GENOMIC DNA]</scope>
    <source>
        <strain evidence="7 8">CBS 83171</strain>
    </source>
</reference>
<dbReference type="InterPro" id="IPR050121">
    <property type="entry name" value="Cytochrome_P450_monoxygenase"/>
</dbReference>
<dbReference type="EMBL" id="JAQQWM010000009">
    <property type="protein sequence ID" value="KAK8047059.1"/>
    <property type="molecule type" value="Genomic_DNA"/>
</dbReference>
<accession>A0ABR1TMY0</accession>
<evidence type="ECO:0000256" key="4">
    <source>
        <dbReference type="ARBA" id="ARBA00022723"/>
    </source>
</evidence>
<dbReference type="InterPro" id="IPR036396">
    <property type="entry name" value="Cyt_P450_sf"/>
</dbReference>
<evidence type="ECO:0000313" key="8">
    <source>
        <dbReference type="Proteomes" id="UP001446871"/>
    </source>
</evidence>
<comment type="caution">
    <text evidence="7">The sequence shown here is derived from an EMBL/GenBank/DDBJ whole genome shotgun (WGS) entry which is preliminary data.</text>
</comment>
<keyword evidence="6" id="KW-0472">Membrane</keyword>
<evidence type="ECO:0000256" key="6">
    <source>
        <dbReference type="SAM" id="Phobius"/>
    </source>
</evidence>
<dbReference type="Pfam" id="PF00067">
    <property type="entry name" value="p450"/>
    <property type="match status" value="1"/>
</dbReference>
<evidence type="ECO:0008006" key="9">
    <source>
        <dbReference type="Google" id="ProtNLM"/>
    </source>
</evidence>
<sequence length="521" mass="58905">MWTSSLEAISPIALIKIRSLLAFAIPFFLIVLLWRRYWTLRDIPGPLPAAFTRLWHARIIKNGTHARDITALHLQLGHFVRISPDEVSVGHPDGPRKLLLEALPKGYWYKTLTFPDSTYKTPMATVDPKEKIERSRLLASAYTTSSLLQSEQAINTQVELLMRWMDEHAASSMSMDLSKFFTFIAYDIMGEVIFSKSFGFLEKGGDIENSLQQGLEFGAYVAVLPYFPWLQGLLVSPLFASFFRLVMPSNYVVDRSIRALEQRKQNPDARFDYVAHWLRTHESHPDKLTAKDVQAAATSNISAGADTVTCALQSFIYHTIRHPTVWRRLQDEIDEVAAEKQQQEEESASQEHPIFSFAVAQKLPYLQACIKECMRICPPSTIGLQRVAPPEGITIGDRTFKAGTVLSVHLPSMLLSEELWGAGARDFVPERWLGNDKKTAALDKYFIPFGLGYNSCVGQNLVRIELSKILPTIVRRYDISLVNPGQEWTYKTYVAAVPGNWPVYIKRRGVDRNAVIGCHVS</sequence>
<dbReference type="Gene3D" id="1.10.630.10">
    <property type="entry name" value="Cytochrome P450"/>
    <property type="match status" value="1"/>
</dbReference>
<keyword evidence="8" id="KW-1185">Reference proteome</keyword>
<keyword evidence="6" id="KW-1133">Transmembrane helix</keyword>
<evidence type="ECO:0000256" key="3">
    <source>
        <dbReference type="ARBA" id="ARBA00022617"/>
    </source>
</evidence>
<dbReference type="Proteomes" id="UP001446871">
    <property type="component" value="Unassembled WGS sequence"/>
</dbReference>
<proteinExistence type="inferred from homology"/>
<evidence type="ECO:0000256" key="1">
    <source>
        <dbReference type="ARBA" id="ARBA00001971"/>
    </source>
</evidence>